<dbReference type="GeneID" id="104709079"/>
<dbReference type="Pfam" id="PF03372">
    <property type="entry name" value="Exo_endo_phos"/>
    <property type="match status" value="1"/>
</dbReference>
<dbReference type="PANTHER" id="PTHR33710:SF77">
    <property type="entry name" value="DNASE I-LIKE SUPERFAMILY PROTEIN"/>
    <property type="match status" value="1"/>
</dbReference>
<keyword evidence="2" id="KW-1185">Reference proteome</keyword>
<accession>A0ABM0TC85</accession>
<proteinExistence type="predicted"/>
<dbReference type="SUPFAM" id="SSF56219">
    <property type="entry name" value="DNase I-like"/>
    <property type="match status" value="1"/>
</dbReference>
<sequence>MPNFNKAVVYSYIYAVNCKYGRQQLWREIEELAKDTMICSKPWVVMGDFNQTLSPQESYVGCTRITKGMREFRQCIENAELTDLAIRGNALTWWNKREANPIAKKLDRVLVNVRWHLDFPLSYADFGDPRMSDHCPSCLITGVETRTKKPFMVSHFLFQNKEFLPRVADFWNSISIDGTAMFRFSKKLKLLKRVIKILNKEHFSDLETRVKEAQNLLASHQARFLANPGPLLARLERQAQQKWHSLALAEEKFLLQRSHIKWMTSGDSNSTYFHRMINSRRDINHIYYLVSDSGQRIEVVSEVQDHCVSFFKEMLGATSQAISVEDEDLIRSLSKYKCDQATKDMLQADITDADIK</sequence>
<name>A0ABM0TC85_CAMSA</name>
<dbReference type="InterPro" id="IPR036691">
    <property type="entry name" value="Endo/exonu/phosph_ase_sf"/>
</dbReference>
<dbReference type="Gene3D" id="3.60.10.10">
    <property type="entry name" value="Endonuclease/exonuclease/phosphatase"/>
    <property type="match status" value="1"/>
</dbReference>
<evidence type="ECO:0000313" key="3">
    <source>
        <dbReference type="RefSeq" id="XP_010424048.1"/>
    </source>
</evidence>
<protein>
    <submittedName>
        <fullName evidence="3">Uncharacterized protein LOC104709079</fullName>
    </submittedName>
</protein>
<evidence type="ECO:0000313" key="2">
    <source>
        <dbReference type="Proteomes" id="UP000694864"/>
    </source>
</evidence>
<feature type="domain" description="Endonuclease/exonuclease/phosphatase" evidence="1">
    <location>
        <begin position="19"/>
        <end position="134"/>
    </location>
</feature>
<dbReference type="RefSeq" id="XP_010424048.1">
    <property type="nucleotide sequence ID" value="XM_010425746.1"/>
</dbReference>
<reference evidence="2" key="1">
    <citation type="journal article" date="2014" name="Nat. Commun.">
        <title>The emerging biofuel crop Camelina sativa retains a highly undifferentiated hexaploid genome structure.</title>
        <authorList>
            <person name="Kagale S."/>
            <person name="Koh C."/>
            <person name="Nixon J."/>
            <person name="Bollina V."/>
            <person name="Clarke W.E."/>
            <person name="Tuteja R."/>
            <person name="Spillane C."/>
            <person name="Robinson S.J."/>
            <person name="Links M.G."/>
            <person name="Clarke C."/>
            <person name="Higgins E.E."/>
            <person name="Huebert T."/>
            <person name="Sharpe A.G."/>
            <person name="Parkin I.A."/>
        </authorList>
    </citation>
    <scope>NUCLEOTIDE SEQUENCE [LARGE SCALE GENOMIC DNA]</scope>
    <source>
        <strain evidence="2">cv. DH55</strain>
    </source>
</reference>
<dbReference type="PANTHER" id="PTHR33710">
    <property type="entry name" value="BNAC02G09200D PROTEIN"/>
    <property type="match status" value="1"/>
</dbReference>
<reference evidence="3" key="2">
    <citation type="submission" date="2025-08" db="UniProtKB">
        <authorList>
            <consortium name="RefSeq"/>
        </authorList>
    </citation>
    <scope>IDENTIFICATION</scope>
    <source>
        <tissue evidence="3">Leaf</tissue>
    </source>
</reference>
<dbReference type="Proteomes" id="UP000694864">
    <property type="component" value="Chromosome 8"/>
</dbReference>
<gene>
    <name evidence="3" type="primary">LOC104709079</name>
</gene>
<evidence type="ECO:0000259" key="1">
    <source>
        <dbReference type="Pfam" id="PF03372"/>
    </source>
</evidence>
<organism evidence="2 3">
    <name type="scientific">Camelina sativa</name>
    <name type="common">False flax</name>
    <name type="synonym">Myagrum sativum</name>
    <dbReference type="NCBI Taxonomy" id="90675"/>
    <lineage>
        <taxon>Eukaryota</taxon>
        <taxon>Viridiplantae</taxon>
        <taxon>Streptophyta</taxon>
        <taxon>Embryophyta</taxon>
        <taxon>Tracheophyta</taxon>
        <taxon>Spermatophyta</taxon>
        <taxon>Magnoliopsida</taxon>
        <taxon>eudicotyledons</taxon>
        <taxon>Gunneridae</taxon>
        <taxon>Pentapetalae</taxon>
        <taxon>rosids</taxon>
        <taxon>malvids</taxon>
        <taxon>Brassicales</taxon>
        <taxon>Brassicaceae</taxon>
        <taxon>Camelineae</taxon>
        <taxon>Camelina</taxon>
    </lineage>
</organism>
<dbReference type="InterPro" id="IPR005135">
    <property type="entry name" value="Endo/exonuclease/phosphatase"/>
</dbReference>